<evidence type="ECO:0000259" key="1">
    <source>
        <dbReference type="PROSITE" id="PS50897"/>
    </source>
</evidence>
<dbReference type="SMART" id="SM00668">
    <property type="entry name" value="CTLH"/>
    <property type="match status" value="1"/>
</dbReference>
<dbReference type="PROSITE" id="PS50897">
    <property type="entry name" value="CTLH"/>
    <property type="match status" value="1"/>
</dbReference>
<accession>A0A914EI91</accession>
<dbReference type="InterPro" id="IPR050618">
    <property type="entry name" value="Ubq-SigPath_Reg"/>
</dbReference>
<dbReference type="SMART" id="SM00757">
    <property type="entry name" value="CRA"/>
    <property type="match status" value="1"/>
</dbReference>
<protein>
    <recommendedName>
        <fullName evidence="1">CTLH domain-containing protein</fullName>
    </recommendedName>
</protein>
<dbReference type="Pfam" id="PF10607">
    <property type="entry name" value="CTLH"/>
    <property type="match status" value="1"/>
</dbReference>
<keyword evidence="2" id="KW-1185">Reference proteome</keyword>
<proteinExistence type="predicted"/>
<dbReference type="AlphaFoldDB" id="A0A914EI91"/>
<dbReference type="InterPro" id="IPR006594">
    <property type="entry name" value="LisH"/>
</dbReference>
<dbReference type="WBParaSite" id="ACRNAN_scaffold7943.g32199.t1">
    <property type="protein sequence ID" value="ACRNAN_scaffold7943.g32199.t1"/>
    <property type="gene ID" value="ACRNAN_scaffold7943.g32199"/>
</dbReference>
<name>A0A914EI91_9BILA</name>
<dbReference type="PROSITE" id="PS50896">
    <property type="entry name" value="LISH"/>
    <property type="match status" value="1"/>
</dbReference>
<dbReference type="PANTHER" id="PTHR12864">
    <property type="entry name" value="RAN BINDING PROTEIN 9-RELATED"/>
    <property type="match status" value="1"/>
</dbReference>
<dbReference type="InterPro" id="IPR024964">
    <property type="entry name" value="CTLH/CRA"/>
</dbReference>
<evidence type="ECO:0000313" key="3">
    <source>
        <dbReference type="WBParaSite" id="ACRNAN_scaffold7943.g32199.t1"/>
    </source>
</evidence>
<feature type="domain" description="CTLH" evidence="1">
    <location>
        <begin position="88"/>
        <end position="145"/>
    </location>
</feature>
<evidence type="ECO:0000313" key="2">
    <source>
        <dbReference type="Proteomes" id="UP000887540"/>
    </source>
</evidence>
<dbReference type="InterPro" id="IPR006595">
    <property type="entry name" value="CTLH_C"/>
</dbReference>
<dbReference type="InterPro" id="IPR013144">
    <property type="entry name" value="CRA_dom"/>
</dbReference>
<organism evidence="2 3">
    <name type="scientific">Acrobeloides nanus</name>
    <dbReference type="NCBI Taxonomy" id="290746"/>
    <lineage>
        <taxon>Eukaryota</taxon>
        <taxon>Metazoa</taxon>
        <taxon>Ecdysozoa</taxon>
        <taxon>Nematoda</taxon>
        <taxon>Chromadorea</taxon>
        <taxon>Rhabditida</taxon>
        <taxon>Tylenchina</taxon>
        <taxon>Cephalobomorpha</taxon>
        <taxon>Cephaloboidea</taxon>
        <taxon>Cephalobidae</taxon>
        <taxon>Acrobeloides</taxon>
    </lineage>
</organism>
<sequence length="264" mass="30167">MDFTEEEEMCSLLPPLEKIYSIDDVHSTATVSEPGWFSTFLSTMHSEVDSKKVHELVVDYLICEGYREAAELLCVDADMKFPKEDVENLDRRNAIRNSIVNGDIALALEQINDVVPDLLKNNIKLNFQLIRQQLVEVIRNKEIEKALQFAQDHLSNMSEMPPELLAKLEQTYGLLAFEHPESSPFGHLMDLNQRHMLATEVNSAILAVFNKNPTSKLENLIRLMVWNQHQILTRGEVLKPASLEVTTTICKDLFGDQMVDNRKD</sequence>
<dbReference type="Proteomes" id="UP000887540">
    <property type="component" value="Unplaced"/>
</dbReference>
<reference evidence="3" key="1">
    <citation type="submission" date="2022-11" db="UniProtKB">
        <authorList>
            <consortium name="WormBaseParasite"/>
        </authorList>
    </citation>
    <scope>IDENTIFICATION</scope>
</reference>